<dbReference type="Proteomes" id="UP000266042">
    <property type="component" value="Unassembled WGS sequence"/>
</dbReference>
<evidence type="ECO:0000313" key="3">
    <source>
        <dbReference type="EMBL" id="RIE14889.1"/>
    </source>
</evidence>
<protein>
    <recommendedName>
        <fullName evidence="7">DUF4190 domain-containing protein</fullName>
    </recommendedName>
</protein>
<keyword evidence="5" id="KW-1185">Reference proteome</keyword>
<sequence>MGARRHRNKHQDQPLVGAPVAGPRKEDAAAPRAVAADTSQDHTLDAFFDPAHIRLSSIMQRQSELATLAWHFALASVFVPVAGIVLGLLAVLFAREAQDMFDLVGGADFDRRRAHKSLVIGGTMTGIWLIGTIVLIVVLASRGF</sequence>
<organism evidence="3 6">
    <name type="scientific">Candidatus Cryosericum hinesii</name>
    <dbReference type="NCBI Taxonomy" id="2290915"/>
    <lineage>
        <taxon>Bacteria</taxon>
        <taxon>Pseudomonadati</taxon>
        <taxon>Caldisericota/Cryosericota group</taxon>
        <taxon>Candidatus Cryosericota</taxon>
        <taxon>Candidatus Cryosericia</taxon>
        <taxon>Candidatus Cryosericales</taxon>
        <taxon>Candidatus Cryosericaceae</taxon>
        <taxon>Candidatus Cryosericum</taxon>
    </lineage>
</organism>
<name>A0A398DLY9_9BACT</name>
<dbReference type="AlphaFoldDB" id="A0A398DLY9"/>
<keyword evidence="2" id="KW-0812">Transmembrane</keyword>
<accession>A0A398DLY9</accession>
<dbReference type="EMBL" id="QXIW01000005">
    <property type="protein sequence ID" value="RIE14889.1"/>
    <property type="molecule type" value="Genomic_DNA"/>
</dbReference>
<reference evidence="5 6" key="1">
    <citation type="submission" date="2018-09" db="EMBL/GenBank/DDBJ databases">
        <title>Discovery and Ecogenomic Context for Candidatus Cryosericales, a Global Caldiserica Order Active in Thawing Permafrost.</title>
        <authorList>
            <person name="Martinez M.A."/>
            <person name="Woodcroft B.J."/>
            <person name="Ignacio Espinoza J.C."/>
            <person name="Zayed A."/>
            <person name="Singleton C.M."/>
            <person name="Boyd J."/>
            <person name="Li Y.-F."/>
            <person name="Purvine S."/>
            <person name="Maughan H."/>
            <person name="Hodgkins S.B."/>
            <person name="Anderson D."/>
            <person name="Sederholm M."/>
            <person name="Temperton B."/>
            <person name="Saleska S.R."/>
            <person name="Tyson G.W."/>
            <person name="Rich V.I."/>
        </authorList>
    </citation>
    <scope>NUCLEOTIDE SEQUENCE [LARGE SCALE GENOMIC DNA]</scope>
    <source>
        <strain evidence="4 5">SMC2</strain>
        <strain evidence="3 6">SMC3</strain>
    </source>
</reference>
<proteinExistence type="predicted"/>
<evidence type="ECO:0000313" key="4">
    <source>
        <dbReference type="EMBL" id="RIE15331.1"/>
    </source>
</evidence>
<evidence type="ECO:0000313" key="6">
    <source>
        <dbReference type="Proteomes" id="UP000266042"/>
    </source>
</evidence>
<evidence type="ECO:0000256" key="2">
    <source>
        <dbReference type="SAM" id="Phobius"/>
    </source>
</evidence>
<feature type="transmembrane region" description="Helical" evidence="2">
    <location>
        <begin position="118"/>
        <end position="140"/>
    </location>
</feature>
<dbReference type="Proteomes" id="UP000265724">
    <property type="component" value="Unassembled WGS sequence"/>
</dbReference>
<keyword evidence="2" id="KW-1133">Transmembrane helix</keyword>
<feature type="region of interest" description="Disordered" evidence="1">
    <location>
        <begin position="1"/>
        <end position="32"/>
    </location>
</feature>
<gene>
    <name evidence="4" type="ORF">SMC2_01375</name>
    <name evidence="3" type="ORF">SMC3_01000</name>
</gene>
<evidence type="ECO:0000313" key="5">
    <source>
        <dbReference type="Proteomes" id="UP000265724"/>
    </source>
</evidence>
<evidence type="ECO:0000256" key="1">
    <source>
        <dbReference type="SAM" id="MobiDB-lite"/>
    </source>
</evidence>
<feature type="transmembrane region" description="Helical" evidence="2">
    <location>
        <begin position="68"/>
        <end position="94"/>
    </location>
</feature>
<dbReference type="RefSeq" id="WP_119086809.1">
    <property type="nucleotide sequence ID" value="NZ_QXIV01000003.1"/>
</dbReference>
<comment type="caution">
    <text evidence="3">The sequence shown here is derived from an EMBL/GenBank/DDBJ whole genome shotgun (WGS) entry which is preliminary data.</text>
</comment>
<dbReference type="EMBL" id="QXIX01000011">
    <property type="protein sequence ID" value="RIE15331.1"/>
    <property type="molecule type" value="Genomic_DNA"/>
</dbReference>
<keyword evidence="2" id="KW-0472">Membrane</keyword>
<evidence type="ECO:0008006" key="7">
    <source>
        <dbReference type="Google" id="ProtNLM"/>
    </source>
</evidence>